<protein>
    <recommendedName>
        <fullName evidence="3">DnaJ homolog subfamily C member 9</fullName>
    </recommendedName>
</protein>
<name>A0A6P3VM65_CLUHA</name>
<feature type="coiled-coil region" evidence="4">
    <location>
        <begin position="111"/>
        <end position="138"/>
    </location>
</feature>
<feature type="compositionally biased region" description="Basic and acidic residues" evidence="5">
    <location>
        <begin position="191"/>
        <end position="206"/>
    </location>
</feature>
<feature type="region of interest" description="Disordered" evidence="5">
    <location>
        <begin position="174"/>
        <end position="210"/>
    </location>
</feature>
<dbReference type="Pfam" id="PF23302">
    <property type="entry name" value="HTH_DNAJC9"/>
    <property type="match status" value="1"/>
</dbReference>
<dbReference type="GO" id="GO:0005634">
    <property type="term" value="C:nucleus"/>
    <property type="evidence" value="ECO:0007669"/>
    <property type="project" value="TreeGrafter"/>
</dbReference>
<dbReference type="CDD" id="cd06257">
    <property type="entry name" value="DnaJ"/>
    <property type="match status" value="1"/>
</dbReference>
<dbReference type="PANTHER" id="PTHR44144">
    <property type="entry name" value="DNAJ HOMOLOG SUBFAMILY C MEMBER 9"/>
    <property type="match status" value="1"/>
</dbReference>
<dbReference type="PROSITE" id="PS00636">
    <property type="entry name" value="DNAJ_1"/>
    <property type="match status" value="1"/>
</dbReference>
<organism evidence="7 8">
    <name type="scientific">Clupea harengus</name>
    <name type="common">Atlantic herring</name>
    <dbReference type="NCBI Taxonomy" id="7950"/>
    <lineage>
        <taxon>Eukaryota</taxon>
        <taxon>Metazoa</taxon>
        <taxon>Chordata</taxon>
        <taxon>Craniata</taxon>
        <taxon>Vertebrata</taxon>
        <taxon>Euteleostomi</taxon>
        <taxon>Actinopterygii</taxon>
        <taxon>Neopterygii</taxon>
        <taxon>Teleostei</taxon>
        <taxon>Clupei</taxon>
        <taxon>Clupeiformes</taxon>
        <taxon>Clupeoidei</taxon>
        <taxon>Clupeidae</taxon>
        <taxon>Clupea</taxon>
    </lineage>
</organism>
<dbReference type="PRINTS" id="PR00625">
    <property type="entry name" value="JDOMAIN"/>
</dbReference>
<gene>
    <name evidence="8" type="primary">LOC105893461</name>
</gene>
<evidence type="ECO:0000256" key="1">
    <source>
        <dbReference type="ARBA" id="ARBA00022553"/>
    </source>
</evidence>
<evidence type="ECO:0000313" key="8">
    <source>
        <dbReference type="RefSeq" id="XP_012675337.2"/>
    </source>
</evidence>
<accession>A0A6P3VM65</accession>
<dbReference type="AlphaFoldDB" id="A0A6P3VM65"/>
<proteinExistence type="predicted"/>
<evidence type="ECO:0000259" key="6">
    <source>
        <dbReference type="PROSITE" id="PS50076"/>
    </source>
</evidence>
<dbReference type="InterPro" id="IPR056453">
    <property type="entry name" value="HTH_DNAJC9"/>
</dbReference>
<dbReference type="PROSITE" id="PS50076">
    <property type="entry name" value="DNAJ_2"/>
    <property type="match status" value="1"/>
</dbReference>
<dbReference type="Gene3D" id="1.10.287.110">
    <property type="entry name" value="DnaJ domain"/>
    <property type="match status" value="1"/>
</dbReference>
<feature type="domain" description="J" evidence="6">
    <location>
        <begin position="15"/>
        <end position="80"/>
    </location>
</feature>
<dbReference type="InterPro" id="IPR036869">
    <property type="entry name" value="J_dom_sf"/>
</dbReference>
<dbReference type="SUPFAM" id="SSF46565">
    <property type="entry name" value="Chaperone J-domain"/>
    <property type="match status" value="1"/>
</dbReference>
<evidence type="ECO:0000256" key="4">
    <source>
        <dbReference type="SAM" id="Coils"/>
    </source>
</evidence>
<evidence type="ECO:0000256" key="3">
    <source>
        <dbReference type="ARBA" id="ARBA00071610"/>
    </source>
</evidence>
<dbReference type="OrthoDB" id="110024at2759"/>
<evidence type="ECO:0000313" key="7">
    <source>
        <dbReference type="Proteomes" id="UP000515152"/>
    </source>
</evidence>
<dbReference type="KEGG" id="char:105893461"/>
<reference evidence="8" key="1">
    <citation type="submission" date="2025-08" db="UniProtKB">
        <authorList>
            <consortium name="RefSeq"/>
        </authorList>
    </citation>
    <scope>IDENTIFICATION</scope>
</reference>
<dbReference type="RefSeq" id="XP_012675337.2">
    <property type="nucleotide sequence ID" value="XM_012819883.3"/>
</dbReference>
<comment type="function">
    <text evidence="2">Acts as a dual histone chaperone and heat shock co-chaperone. As a histone chaperone, forms a co-chaperone complex with MCM2 and histone H3-H4 heterodimers; and may thereby assist MCM2 in histone H3-H4 heterodimer recognition and facilitate the assembly of histones into nucleosomes. May also act as a histone co-chaperone together with TONSL. May recruit histone chaperones ASF1A, NASP and SPT2 to histone H3-H4 heterodimers. Also plays a role as co-chaperone of the HSP70 family of molecular chaperone proteins, such as HSPA1A, HSPA1B and HSPA8. As a co-chaperone, may play a role in the recruitment of HSP70-type molecular chaperone machinery to histone H3-H4 substrates, thereby maintaining the histone structural integrity. Exhibits activity to assemble histones onto DNA in vitro.</text>
</comment>
<dbReference type="InterPro" id="IPR052594">
    <property type="entry name" value="J_domain-containing_protein"/>
</dbReference>
<dbReference type="SMART" id="SM00271">
    <property type="entry name" value="DnaJ"/>
    <property type="match status" value="1"/>
</dbReference>
<evidence type="ECO:0000256" key="5">
    <source>
        <dbReference type="SAM" id="MobiDB-lite"/>
    </source>
</evidence>
<dbReference type="InterPro" id="IPR018253">
    <property type="entry name" value="DnaJ_domain_CS"/>
</dbReference>
<dbReference type="GO" id="GO:0031072">
    <property type="term" value="F:heat shock protein binding"/>
    <property type="evidence" value="ECO:0007669"/>
    <property type="project" value="TreeGrafter"/>
</dbReference>
<dbReference type="FunFam" id="1.10.287.110:FF:000035">
    <property type="entry name" value="DnaJ homolog subfamily C member 9"/>
    <property type="match status" value="1"/>
</dbReference>
<dbReference type="Pfam" id="PF00226">
    <property type="entry name" value="DnaJ"/>
    <property type="match status" value="1"/>
</dbReference>
<dbReference type="GO" id="GO:0005737">
    <property type="term" value="C:cytoplasm"/>
    <property type="evidence" value="ECO:0007669"/>
    <property type="project" value="TreeGrafter"/>
</dbReference>
<sequence>MGLLERCRELFGTTDLYGVLGISKQANDSEIRRSYYKVSLQVHPDRASDDAQATEKFQVLGQLYAILNDNEQRAVYDEQGIVDEENDSLGQNRNWEDYWRLLFPKITVQDISDFEKNYKGSEEERQDLMKKYRQHEGDMDAITAAALCCTQEDEPRIVSVIQAAIDKGEVPAYSAFSQESEQKRKARKKRAEKEEREAEDLQRDMGLDAEDSLVMMLKQRQKSREQGFNSFLADLETKYSKPGKAKGGKKGKK</sequence>
<keyword evidence="7" id="KW-1185">Reference proteome</keyword>
<keyword evidence="4" id="KW-0175">Coiled coil</keyword>
<evidence type="ECO:0000256" key="2">
    <source>
        <dbReference type="ARBA" id="ARBA00054761"/>
    </source>
</evidence>
<dbReference type="PANTHER" id="PTHR44144:SF1">
    <property type="entry name" value="DNAJ HOMOLOG SUBFAMILY C MEMBER 9"/>
    <property type="match status" value="1"/>
</dbReference>
<keyword evidence="1" id="KW-0597">Phosphoprotein</keyword>
<dbReference type="Proteomes" id="UP000515152">
    <property type="component" value="Chromosome 13"/>
</dbReference>
<dbReference type="InterPro" id="IPR001623">
    <property type="entry name" value="DnaJ_domain"/>
</dbReference>
<dbReference type="GeneID" id="105893461"/>